<dbReference type="RefSeq" id="WP_184678958.1">
    <property type="nucleotide sequence ID" value="NZ_JACHGY010000001.1"/>
</dbReference>
<sequence length="173" mass="19757">MAWITKPSGTMQIDRRDTPYLTDEIKDAFEKRYAHRYPNRQAMALPILHEIQHHYNWLPYQALEEAAEFLGLEASKLLDTATFYEEFFLQPRGKHTIWVCQSVSCEVMNEAKITETVSEKLGIQPGETTDDDKFTFMKVECIGACGGAPCMLVDETLHENLTPNNVGDVLDKL</sequence>
<dbReference type="GO" id="GO:0003954">
    <property type="term" value="F:NADH dehydrogenase activity"/>
    <property type="evidence" value="ECO:0007669"/>
    <property type="project" value="TreeGrafter"/>
</dbReference>
<dbReference type="NCBIfam" id="NF005722">
    <property type="entry name" value="PRK07539.1-2"/>
    <property type="match status" value="1"/>
</dbReference>
<comment type="cofactor">
    <cofactor evidence="7">
        <name>[2Fe-2S] cluster</name>
        <dbReference type="ChEBI" id="CHEBI:190135"/>
    </cofactor>
    <text evidence="7">Binds 1 [2Fe-2S] cluster.</text>
</comment>
<name>A0A7X0H8Z2_9BACT</name>
<evidence type="ECO:0000256" key="3">
    <source>
        <dbReference type="ARBA" id="ARBA00022723"/>
    </source>
</evidence>
<evidence type="ECO:0000256" key="1">
    <source>
        <dbReference type="ARBA" id="ARBA00010643"/>
    </source>
</evidence>
<dbReference type="Proteomes" id="UP000541810">
    <property type="component" value="Unassembled WGS sequence"/>
</dbReference>
<evidence type="ECO:0000256" key="7">
    <source>
        <dbReference type="PIRSR" id="PIRSR000216-1"/>
    </source>
</evidence>
<comment type="similarity">
    <text evidence="1">Belongs to the complex I 24 kDa subunit family.</text>
</comment>
<dbReference type="GO" id="GO:0051537">
    <property type="term" value="F:2 iron, 2 sulfur cluster binding"/>
    <property type="evidence" value="ECO:0007669"/>
    <property type="project" value="UniProtKB-KW"/>
</dbReference>
<keyword evidence="4 7" id="KW-0408">Iron</keyword>
<comment type="cofactor">
    <cofactor evidence="6">
        <name>[2Fe-2S] cluster</name>
        <dbReference type="ChEBI" id="CHEBI:190135"/>
    </cofactor>
</comment>
<reference evidence="8 9" key="1">
    <citation type="submission" date="2020-08" db="EMBL/GenBank/DDBJ databases">
        <title>Genomic Encyclopedia of Type Strains, Phase IV (KMG-IV): sequencing the most valuable type-strain genomes for metagenomic binning, comparative biology and taxonomic classification.</title>
        <authorList>
            <person name="Goeker M."/>
        </authorList>
    </citation>
    <scope>NUCLEOTIDE SEQUENCE [LARGE SCALE GENOMIC DNA]</scope>
    <source>
        <strain evidence="8 9">DSM 103725</strain>
    </source>
</reference>
<evidence type="ECO:0000256" key="5">
    <source>
        <dbReference type="ARBA" id="ARBA00023014"/>
    </source>
</evidence>
<dbReference type="InterPro" id="IPR041921">
    <property type="entry name" value="NuoE_N"/>
</dbReference>
<dbReference type="Gene3D" id="3.40.30.10">
    <property type="entry name" value="Glutaredoxin"/>
    <property type="match status" value="1"/>
</dbReference>
<dbReference type="InterPro" id="IPR036249">
    <property type="entry name" value="Thioredoxin-like_sf"/>
</dbReference>
<evidence type="ECO:0000313" key="8">
    <source>
        <dbReference type="EMBL" id="MBB6431494.1"/>
    </source>
</evidence>
<feature type="binding site" evidence="7">
    <location>
        <position position="105"/>
    </location>
    <ligand>
        <name>[2Fe-2S] cluster</name>
        <dbReference type="ChEBI" id="CHEBI:190135"/>
    </ligand>
</feature>
<dbReference type="PANTHER" id="PTHR10371">
    <property type="entry name" value="NADH DEHYDROGENASE UBIQUINONE FLAVOPROTEIN 2, MITOCHONDRIAL"/>
    <property type="match status" value="1"/>
</dbReference>
<dbReference type="EMBL" id="JACHGY010000001">
    <property type="protein sequence ID" value="MBB6431494.1"/>
    <property type="molecule type" value="Genomic_DNA"/>
</dbReference>
<accession>A0A7X0H8Z2</accession>
<dbReference type="CDD" id="cd03064">
    <property type="entry name" value="TRX_Fd_NuoE"/>
    <property type="match status" value="1"/>
</dbReference>
<feature type="binding site" evidence="7">
    <location>
        <position position="141"/>
    </location>
    <ligand>
        <name>[2Fe-2S] cluster</name>
        <dbReference type="ChEBI" id="CHEBI:190135"/>
    </ligand>
</feature>
<dbReference type="SUPFAM" id="SSF52833">
    <property type="entry name" value="Thioredoxin-like"/>
    <property type="match status" value="1"/>
</dbReference>
<dbReference type="Pfam" id="PF01257">
    <property type="entry name" value="2Fe-2S_thioredx"/>
    <property type="match status" value="1"/>
</dbReference>
<evidence type="ECO:0000313" key="9">
    <source>
        <dbReference type="Proteomes" id="UP000541810"/>
    </source>
</evidence>
<organism evidence="8 9">
    <name type="scientific">Algisphaera agarilytica</name>
    <dbReference type="NCBI Taxonomy" id="1385975"/>
    <lineage>
        <taxon>Bacteria</taxon>
        <taxon>Pseudomonadati</taxon>
        <taxon>Planctomycetota</taxon>
        <taxon>Phycisphaerae</taxon>
        <taxon>Phycisphaerales</taxon>
        <taxon>Phycisphaeraceae</taxon>
        <taxon>Algisphaera</taxon>
    </lineage>
</organism>
<comment type="caution">
    <text evidence="8">The sequence shown here is derived from an EMBL/GenBank/DDBJ whole genome shotgun (WGS) entry which is preliminary data.</text>
</comment>
<proteinExistence type="inferred from homology"/>
<feature type="binding site" evidence="7">
    <location>
        <position position="100"/>
    </location>
    <ligand>
        <name>[2Fe-2S] cluster</name>
        <dbReference type="ChEBI" id="CHEBI:190135"/>
    </ligand>
</feature>
<feature type="binding site" evidence="7">
    <location>
        <position position="145"/>
    </location>
    <ligand>
        <name>[2Fe-2S] cluster</name>
        <dbReference type="ChEBI" id="CHEBI:190135"/>
    </ligand>
</feature>
<evidence type="ECO:0000256" key="6">
    <source>
        <dbReference type="ARBA" id="ARBA00034078"/>
    </source>
</evidence>
<dbReference type="AlphaFoldDB" id="A0A7X0H8Z2"/>
<dbReference type="Gene3D" id="1.10.10.1590">
    <property type="entry name" value="NADH-quinone oxidoreductase subunit E"/>
    <property type="match status" value="1"/>
</dbReference>
<dbReference type="PIRSF" id="PIRSF000216">
    <property type="entry name" value="NADH_DH_24kDa"/>
    <property type="match status" value="1"/>
</dbReference>
<dbReference type="PANTHER" id="PTHR10371:SF3">
    <property type="entry name" value="NADH DEHYDROGENASE [UBIQUINONE] FLAVOPROTEIN 2, MITOCHONDRIAL"/>
    <property type="match status" value="1"/>
</dbReference>
<evidence type="ECO:0000256" key="2">
    <source>
        <dbReference type="ARBA" id="ARBA00022714"/>
    </source>
</evidence>
<keyword evidence="3 7" id="KW-0479">Metal-binding</keyword>
<protein>
    <submittedName>
        <fullName evidence="8">NADH-quinone oxidoreductase subunit E</fullName>
    </submittedName>
</protein>
<dbReference type="GO" id="GO:0046872">
    <property type="term" value="F:metal ion binding"/>
    <property type="evidence" value="ECO:0007669"/>
    <property type="project" value="UniProtKB-KW"/>
</dbReference>
<keyword evidence="5 7" id="KW-0411">Iron-sulfur</keyword>
<gene>
    <name evidence="8" type="ORF">HNQ40_003300</name>
</gene>
<keyword evidence="9" id="KW-1185">Reference proteome</keyword>
<dbReference type="InterPro" id="IPR042128">
    <property type="entry name" value="NuoE_dom"/>
</dbReference>
<evidence type="ECO:0000256" key="4">
    <source>
        <dbReference type="ARBA" id="ARBA00023004"/>
    </source>
</evidence>
<dbReference type="InterPro" id="IPR002023">
    <property type="entry name" value="NuoE-like"/>
</dbReference>
<keyword evidence="2 7" id="KW-0001">2Fe-2S</keyword>